<dbReference type="RefSeq" id="WP_092593798.1">
    <property type="nucleotide sequence ID" value="NZ_FMXN01000013.1"/>
</dbReference>
<dbReference type="Pfam" id="PF11454">
    <property type="entry name" value="DUF3016"/>
    <property type="match status" value="1"/>
</dbReference>
<reference evidence="3" key="1">
    <citation type="submission" date="2016-10" db="EMBL/GenBank/DDBJ databases">
        <authorList>
            <person name="Varghese N."/>
            <person name="Submissions S."/>
        </authorList>
    </citation>
    <scope>NUCLEOTIDE SEQUENCE [LARGE SCALE GENOMIC DNA]</scope>
    <source>
        <strain evidence="3">CGMCC 1.10824</strain>
    </source>
</reference>
<gene>
    <name evidence="2" type="ORF">SAMN02927930_01878</name>
</gene>
<keyword evidence="3" id="KW-1185">Reference proteome</keyword>
<feature type="chain" id="PRO_5011763653" description="DUF3016 domain-containing protein" evidence="1">
    <location>
        <begin position="24"/>
        <end position="174"/>
    </location>
</feature>
<keyword evidence="1" id="KW-0732">Signal</keyword>
<dbReference type="OrthoDB" id="195620at2"/>
<organism evidence="2 3">
    <name type="scientific">Pseudidiomarina indica</name>
    <dbReference type="NCBI Taxonomy" id="1159017"/>
    <lineage>
        <taxon>Bacteria</taxon>
        <taxon>Pseudomonadati</taxon>
        <taxon>Pseudomonadota</taxon>
        <taxon>Gammaproteobacteria</taxon>
        <taxon>Alteromonadales</taxon>
        <taxon>Idiomarinaceae</taxon>
        <taxon>Pseudidiomarina</taxon>
    </lineage>
</organism>
<proteinExistence type="predicted"/>
<evidence type="ECO:0000313" key="2">
    <source>
        <dbReference type="EMBL" id="SDB48625.1"/>
    </source>
</evidence>
<name>A0A1G6DUZ9_9GAMM</name>
<protein>
    <recommendedName>
        <fullName evidence="4">DUF3016 domain-containing protein</fullName>
    </recommendedName>
</protein>
<sequence>MKTITQLALSIGLVLAGMSAANAFPAQVEVQWQDTDEYTDFESANQPKEPFATRTKGELTEYLQELAATLPKEHKLIVTFEDVDLAGRIEPTYGAANVDYYRVLDDISSPKLVISYQYLTATDEVIKAEENLVLRKVSPIRNTRSLLATGRDSLYLEKELLKDWFNSSFTNSSN</sequence>
<dbReference type="Proteomes" id="UP000199626">
    <property type="component" value="Unassembled WGS sequence"/>
</dbReference>
<dbReference type="InterPro" id="IPR021557">
    <property type="entry name" value="DUF3016"/>
</dbReference>
<accession>A0A1G6DUZ9</accession>
<evidence type="ECO:0000256" key="1">
    <source>
        <dbReference type="SAM" id="SignalP"/>
    </source>
</evidence>
<dbReference type="AlphaFoldDB" id="A0A1G6DUZ9"/>
<evidence type="ECO:0000313" key="3">
    <source>
        <dbReference type="Proteomes" id="UP000199626"/>
    </source>
</evidence>
<dbReference type="STRING" id="1159017.SAMN02927930_01878"/>
<feature type="signal peptide" evidence="1">
    <location>
        <begin position="1"/>
        <end position="23"/>
    </location>
</feature>
<dbReference type="EMBL" id="FMXN01000013">
    <property type="protein sequence ID" value="SDB48625.1"/>
    <property type="molecule type" value="Genomic_DNA"/>
</dbReference>
<evidence type="ECO:0008006" key="4">
    <source>
        <dbReference type="Google" id="ProtNLM"/>
    </source>
</evidence>